<evidence type="ECO:0000256" key="3">
    <source>
        <dbReference type="ARBA" id="ARBA00022448"/>
    </source>
</evidence>
<evidence type="ECO:0000256" key="1">
    <source>
        <dbReference type="ARBA" id="ARBA00004477"/>
    </source>
</evidence>
<keyword evidence="3 10" id="KW-0813">Transport</keyword>
<evidence type="ECO:0000256" key="5">
    <source>
        <dbReference type="ARBA" id="ARBA00022824"/>
    </source>
</evidence>
<keyword evidence="4" id="KW-0812">Transmembrane</keyword>
<dbReference type="GeneID" id="106805892"/>
<comment type="similarity">
    <text evidence="2 10">Belongs to the ARV1 family.</text>
</comment>
<evidence type="ECO:0000256" key="10">
    <source>
        <dbReference type="RuleBase" id="RU368065"/>
    </source>
</evidence>
<comment type="subcellular location">
    <subcellularLocation>
        <location evidence="1 10">Endoplasmic reticulum membrane</location>
        <topology evidence="1 10">Multi-pass membrane protein</topology>
    </subcellularLocation>
</comment>
<accession>A0ABM1DT80</accession>
<evidence type="ECO:0000256" key="7">
    <source>
        <dbReference type="ARBA" id="ARBA00023055"/>
    </source>
</evidence>
<reference evidence="12" key="1">
    <citation type="submission" date="2025-08" db="UniProtKB">
        <authorList>
            <consortium name="RefSeq"/>
        </authorList>
    </citation>
    <scope>IDENTIFICATION</scope>
</reference>
<keyword evidence="11" id="KW-1185">Reference proteome</keyword>
<dbReference type="RefSeq" id="XP_014663151.1">
    <property type="nucleotide sequence ID" value="XM_014807665.1"/>
</dbReference>
<sequence length="241" mass="27777">MEKGVIRRTTEEQRYKCINCGHNVPELCKKYNANVIKLAHCDLCGKQVDKYIEFDPVIIFLDAVLQKKEPYRHVIFNTEFKAHWRLVIFFIICDAYVMWTQEKSLSEAKTSNYEPLFYAIEGRFYNMCMKASIEILVFFSTVIICSELRFQLRGPAGSRPRPSIRSVLDGIIISSFGKFLAIPAIIWGQSSNVVYLTLTELLIFTSNVQAFTVTWEARKAVSIAIIGCGFLMRYCLHPLWS</sequence>
<evidence type="ECO:0000256" key="4">
    <source>
        <dbReference type="ARBA" id="ARBA00022692"/>
    </source>
</evidence>
<name>A0ABM1DT80_PRICU</name>
<comment type="function">
    <text evidence="10">Mediator of sterol homeostasis involved in sterol uptake, trafficking and distribution into membranes.</text>
</comment>
<evidence type="ECO:0000256" key="8">
    <source>
        <dbReference type="ARBA" id="ARBA00023098"/>
    </source>
</evidence>
<keyword evidence="7 10" id="KW-0445">Lipid transport</keyword>
<evidence type="ECO:0000313" key="11">
    <source>
        <dbReference type="Proteomes" id="UP000695022"/>
    </source>
</evidence>
<proteinExistence type="inferred from homology"/>
<gene>
    <name evidence="12" type="primary">LOC106805892</name>
</gene>
<keyword evidence="5 10" id="KW-0256">Endoplasmic reticulum</keyword>
<dbReference type="Proteomes" id="UP000695022">
    <property type="component" value="Unplaced"/>
</dbReference>
<evidence type="ECO:0000256" key="9">
    <source>
        <dbReference type="ARBA" id="ARBA00023136"/>
    </source>
</evidence>
<keyword evidence="6" id="KW-1133">Transmembrane helix</keyword>
<keyword evidence="9" id="KW-0472">Membrane</keyword>
<dbReference type="Pfam" id="PF04161">
    <property type="entry name" value="Arv1"/>
    <property type="match status" value="1"/>
</dbReference>
<organism evidence="11 12">
    <name type="scientific">Priapulus caudatus</name>
    <name type="common">Priapulid worm</name>
    <dbReference type="NCBI Taxonomy" id="37621"/>
    <lineage>
        <taxon>Eukaryota</taxon>
        <taxon>Metazoa</taxon>
        <taxon>Ecdysozoa</taxon>
        <taxon>Scalidophora</taxon>
        <taxon>Priapulida</taxon>
        <taxon>Priapulimorpha</taxon>
        <taxon>Priapulimorphida</taxon>
        <taxon>Priapulidae</taxon>
        <taxon>Priapulus</taxon>
    </lineage>
</organism>
<dbReference type="PANTHER" id="PTHR14467:SF0">
    <property type="entry name" value="PROTEIN ARV1"/>
    <property type="match status" value="1"/>
</dbReference>
<dbReference type="PANTHER" id="PTHR14467">
    <property type="entry name" value="ARV1"/>
    <property type="match status" value="1"/>
</dbReference>
<evidence type="ECO:0000313" key="12">
    <source>
        <dbReference type="RefSeq" id="XP_014663151.1"/>
    </source>
</evidence>
<evidence type="ECO:0000256" key="2">
    <source>
        <dbReference type="ARBA" id="ARBA00009187"/>
    </source>
</evidence>
<dbReference type="InterPro" id="IPR007290">
    <property type="entry name" value="Arv1"/>
</dbReference>
<evidence type="ECO:0000256" key="6">
    <source>
        <dbReference type="ARBA" id="ARBA00022989"/>
    </source>
</evidence>
<protein>
    <recommendedName>
        <fullName evidence="10">Protein ARV</fullName>
    </recommendedName>
</protein>
<keyword evidence="8 10" id="KW-0443">Lipid metabolism</keyword>